<evidence type="ECO:0000313" key="2">
    <source>
        <dbReference type="EMBL" id="AAW59599.1"/>
    </source>
</evidence>
<dbReference type="KEGG" id="gox:GOX2533"/>
<geneLocation type="plasmid" evidence="2 3">
    <name>pGOX1</name>
</geneLocation>
<dbReference type="Proteomes" id="UP000006375">
    <property type="component" value="Plasmid pGOX1"/>
</dbReference>
<dbReference type="AlphaFoldDB" id="Q5HY04"/>
<sequence length="239" mass="25772">MAAMAQAPRSGGISTTRSPPGRGRVETHPLPAQTACAAPLSFCFFPSLSSSCSPSTRLARVTIRGSDVSILARGFLLPGLIHQLIGRQGQVARPAMPQDDHGNTLDRAMLPAAARLGDLGARDAWRLRPGSEIRLRRLPVRIGAVPVLGGLFRPERRHAQIDTPIRCNAKMDLATIQKAGLDLEKALIDHGKLARFFELQDLAGETWSAPLHWPQAASWSASEAAIRTAAARAGCWWAR</sequence>
<reference evidence="2 3" key="1">
    <citation type="journal article" date="2005" name="Nat. Biotechnol.">
        <title>Complete genome sequence of the acetic acid bacterium Gluconobacter oxydans.</title>
        <authorList>
            <person name="Prust C."/>
            <person name="Hoffmeister M."/>
            <person name="Liesegang H."/>
            <person name="Wiezer A."/>
            <person name="Fricke W.F."/>
            <person name="Ehrenreich A."/>
            <person name="Gottschalk G."/>
            <person name="Deppenmeier U."/>
        </authorList>
    </citation>
    <scope>NUCLEOTIDE SEQUENCE [LARGE SCALE GENOMIC DNA]</scope>
    <source>
        <strain evidence="2 3">621H</strain>
        <plasmid evidence="3">Plasmid pGOX1</plasmid>
    </source>
</reference>
<keyword evidence="3" id="KW-1185">Reference proteome</keyword>
<accession>Q5HY04</accession>
<keyword evidence="2" id="KW-0614">Plasmid</keyword>
<name>Q5HY04_GLUOX</name>
<proteinExistence type="predicted"/>
<feature type="region of interest" description="Disordered" evidence="1">
    <location>
        <begin position="1"/>
        <end position="28"/>
    </location>
</feature>
<evidence type="ECO:0000256" key="1">
    <source>
        <dbReference type="SAM" id="MobiDB-lite"/>
    </source>
</evidence>
<gene>
    <name evidence="2" type="ordered locus">GOX2533</name>
</gene>
<dbReference type="EMBL" id="CP000004">
    <property type="protein sequence ID" value="AAW59599.1"/>
    <property type="molecule type" value="Genomic_DNA"/>
</dbReference>
<organism evidence="2 3">
    <name type="scientific">Gluconobacter oxydans (strain 621H)</name>
    <name type="common">Gluconobacter suboxydans</name>
    <dbReference type="NCBI Taxonomy" id="290633"/>
    <lineage>
        <taxon>Bacteria</taxon>
        <taxon>Pseudomonadati</taxon>
        <taxon>Pseudomonadota</taxon>
        <taxon>Alphaproteobacteria</taxon>
        <taxon>Acetobacterales</taxon>
        <taxon>Acetobacteraceae</taxon>
        <taxon>Gluconobacter</taxon>
    </lineage>
</organism>
<dbReference type="HOGENOM" id="CLU_1159779_0_0_5"/>
<evidence type="ECO:0000313" key="3">
    <source>
        <dbReference type="Proteomes" id="UP000006375"/>
    </source>
</evidence>
<protein>
    <submittedName>
        <fullName evidence="2">Uncharacterized protein</fullName>
    </submittedName>
</protein>